<dbReference type="CDD" id="cd01335">
    <property type="entry name" value="Radical_SAM"/>
    <property type="match status" value="1"/>
</dbReference>
<dbReference type="AlphaFoldDB" id="A0A523UY35"/>
<dbReference type="Pfam" id="PF10105">
    <property type="entry name" value="DUF2344"/>
    <property type="match status" value="1"/>
</dbReference>
<reference evidence="2 3" key="1">
    <citation type="submission" date="2019-03" db="EMBL/GenBank/DDBJ databases">
        <title>Metabolic potential of uncultured bacteria and archaea associated with petroleum seepage in deep-sea sediments.</title>
        <authorList>
            <person name="Dong X."/>
            <person name="Hubert C."/>
        </authorList>
    </citation>
    <scope>NUCLEOTIDE SEQUENCE [LARGE SCALE GENOMIC DNA]</scope>
    <source>
        <strain evidence="2">E44_bin18</strain>
    </source>
</reference>
<evidence type="ECO:0000313" key="2">
    <source>
        <dbReference type="EMBL" id="TET47448.1"/>
    </source>
</evidence>
<evidence type="ECO:0000259" key="1">
    <source>
        <dbReference type="PROSITE" id="PS51918"/>
    </source>
</evidence>
<dbReference type="PANTHER" id="PTHR42731">
    <property type="entry name" value="SLL1084 PROTEIN"/>
    <property type="match status" value="1"/>
</dbReference>
<gene>
    <name evidence="2" type="ORF">E3J62_01355</name>
</gene>
<dbReference type="InterPro" id="IPR058240">
    <property type="entry name" value="rSAM_sf"/>
</dbReference>
<dbReference type="NCBIfam" id="TIGR03936">
    <property type="entry name" value="sam_1_link_chp"/>
    <property type="match status" value="1"/>
</dbReference>
<dbReference type="GO" id="GO:0003824">
    <property type="term" value="F:catalytic activity"/>
    <property type="evidence" value="ECO:0007669"/>
    <property type="project" value="InterPro"/>
</dbReference>
<feature type="domain" description="Radical SAM core" evidence="1">
    <location>
        <begin position="234"/>
        <end position="462"/>
    </location>
</feature>
<dbReference type="InterPro" id="IPR006638">
    <property type="entry name" value="Elp3/MiaA/NifB-like_rSAM"/>
</dbReference>
<organism evidence="2 3">
    <name type="scientific">candidate division TA06 bacterium</name>
    <dbReference type="NCBI Taxonomy" id="2250710"/>
    <lineage>
        <taxon>Bacteria</taxon>
        <taxon>Bacteria division TA06</taxon>
    </lineage>
</organism>
<dbReference type="GO" id="GO:0051536">
    <property type="term" value="F:iron-sulfur cluster binding"/>
    <property type="evidence" value="ECO:0007669"/>
    <property type="project" value="InterPro"/>
</dbReference>
<dbReference type="InterPro" id="IPR023404">
    <property type="entry name" value="rSAM_horseshoe"/>
</dbReference>
<dbReference type="Gene3D" id="3.80.30.20">
    <property type="entry name" value="tm_1862 like domain"/>
    <property type="match status" value="1"/>
</dbReference>
<dbReference type="EMBL" id="SOJN01000020">
    <property type="protein sequence ID" value="TET47448.1"/>
    <property type="molecule type" value="Genomic_DNA"/>
</dbReference>
<proteinExistence type="predicted"/>
<protein>
    <submittedName>
        <fullName evidence="2">DUF2344 domain-containing protein</fullName>
    </submittedName>
</protein>
<comment type="caution">
    <text evidence="2">The sequence shown here is derived from an EMBL/GenBank/DDBJ whole genome shotgun (WGS) entry which is preliminary data.</text>
</comment>
<dbReference type="InterPro" id="IPR007197">
    <property type="entry name" value="rSAM"/>
</dbReference>
<dbReference type="PANTHER" id="PTHR42731:SF1">
    <property type="entry name" value="RADICAL SAM DOMAIN PROTEIN"/>
    <property type="match status" value="1"/>
</dbReference>
<name>A0A523UY35_UNCT6</name>
<dbReference type="SUPFAM" id="SSF102114">
    <property type="entry name" value="Radical SAM enzymes"/>
    <property type="match status" value="1"/>
</dbReference>
<accession>A0A523UY35</accession>
<dbReference type="SFLD" id="SFLDS00029">
    <property type="entry name" value="Radical_SAM"/>
    <property type="match status" value="1"/>
</dbReference>
<dbReference type="PROSITE" id="PS51918">
    <property type="entry name" value="RADICAL_SAM"/>
    <property type="match status" value="1"/>
</dbReference>
<dbReference type="InterPro" id="IPR018768">
    <property type="entry name" value="DUF2344"/>
</dbReference>
<dbReference type="SMART" id="SM00729">
    <property type="entry name" value="Elp3"/>
    <property type="match status" value="1"/>
</dbReference>
<dbReference type="SFLD" id="SFLDG01082">
    <property type="entry name" value="B12-binding_domain_containing"/>
    <property type="match status" value="1"/>
</dbReference>
<dbReference type="Pfam" id="PF19864">
    <property type="entry name" value="Radical_SAM_N2"/>
    <property type="match status" value="1"/>
</dbReference>
<evidence type="ECO:0000313" key="3">
    <source>
        <dbReference type="Proteomes" id="UP000315525"/>
    </source>
</evidence>
<dbReference type="Pfam" id="PF04055">
    <property type="entry name" value="Radical_SAM"/>
    <property type="match status" value="1"/>
</dbReference>
<dbReference type="InterPro" id="IPR045784">
    <property type="entry name" value="Radical_SAM_N2"/>
</dbReference>
<dbReference type="Proteomes" id="UP000315525">
    <property type="component" value="Unassembled WGS sequence"/>
</dbReference>
<sequence>MKVDVESLLPYVRRPATYVGNEFNSIHKDHNSVNLRVALAYPDRYEIGMSNLGVRIVYHLLNKFPQIACERFFAPWTDMENLLRKNSIPLFALESGVPVGQFDVVAFSVAYELTYTNILNMLDLSGLPLRSADREETHPLVIAGGPCCLNPEPLAEFIDCFFIGDGEESVKELAEVLLRTKKEKTSRGETLAALAQIPGSYVPSLGTPAEITKRVTKTLSLEDFPGEPIVPYCGITHDRFAVEMMRGCPRSCKFCQSAVMYGPLRKRSPSDILELVKKGLRSSGWEEMSLVSLSPADYPHLIDLLRKLEEILNMTKTSLSLSSVRADALTEELGSALKIVRKTSVTLAPEAGTERLRRRIGKPMSEDKIIQSTKTAYGLGFGRVKLYFMIGLPSESDEDIEGIVGLCKRISSEAKGGRLKVSVSSFVPKPHTPFEKEEQEGVEELFLKAKYIKAQLKGKGIEVGWHDPHVSFLEAVMSRGDRSLSSVILAAFRKGCRFGGWSERFDYAKWMSSFEESGIDPFSYCKRMRDDEKTPWSFIKMRSVPTDQTAVLEVAPETEAAVREFGRRVRKVDSRSPYRVGKHRVKYMKLKEVRFTSHLDVMRAVVRTLRRANVPLVYSQGFSPRPKVSFGPPLSVGMTSRCEYFDFVVEGPLSRDLLSSVASATPAGFKIIGITPVFARSRSLSEILDVAEYRVKSIKMPDGVVKEFMSRESCVIEQVRGEKHRAIDVKPLLVDMKSEDDDLHMKILMSKKGWVGPREILSAMSGQPSGEFLHLDIERTGLYTYKGGALLAPITESGTHA</sequence>